<dbReference type="AlphaFoldDB" id="A0A4C1SSG5"/>
<dbReference type="EMBL" id="BGZK01000013">
    <property type="protein sequence ID" value="GBP04188.1"/>
    <property type="molecule type" value="Genomic_DNA"/>
</dbReference>
<organism evidence="1 2">
    <name type="scientific">Eumeta variegata</name>
    <name type="common">Bagworm moth</name>
    <name type="synonym">Eumeta japonica</name>
    <dbReference type="NCBI Taxonomy" id="151549"/>
    <lineage>
        <taxon>Eukaryota</taxon>
        <taxon>Metazoa</taxon>
        <taxon>Ecdysozoa</taxon>
        <taxon>Arthropoda</taxon>
        <taxon>Hexapoda</taxon>
        <taxon>Insecta</taxon>
        <taxon>Pterygota</taxon>
        <taxon>Neoptera</taxon>
        <taxon>Endopterygota</taxon>
        <taxon>Lepidoptera</taxon>
        <taxon>Glossata</taxon>
        <taxon>Ditrysia</taxon>
        <taxon>Tineoidea</taxon>
        <taxon>Psychidae</taxon>
        <taxon>Oiketicinae</taxon>
        <taxon>Eumeta</taxon>
    </lineage>
</organism>
<comment type="caution">
    <text evidence="1">The sequence shown here is derived from an EMBL/GenBank/DDBJ whole genome shotgun (WGS) entry which is preliminary data.</text>
</comment>
<proteinExistence type="predicted"/>
<keyword evidence="2" id="KW-1185">Reference proteome</keyword>
<gene>
    <name evidence="1" type="ORF">EVAR_6446_1</name>
</gene>
<sequence>MMLGANSESRRAERAADSRAWLMTGCGRQGFRGLVIYYFSKLDTNFRKCNQNWRENKLHEQKDVIEKDMVQQNWRRKQEIRQGKSLYSERKKYNIEIEIGYGTNVRLYQASPIKHTLSHYFNFTLKGLGLHAGSVRVVDYQYRCDGGVRDDITIRKMQKQRAIRLIRLKKKKTR</sequence>
<accession>A0A4C1SSG5</accession>
<evidence type="ECO:0000313" key="1">
    <source>
        <dbReference type="EMBL" id="GBP04188.1"/>
    </source>
</evidence>
<name>A0A4C1SSG5_EUMVA</name>
<protein>
    <submittedName>
        <fullName evidence="1">Uncharacterized protein</fullName>
    </submittedName>
</protein>
<reference evidence="1 2" key="1">
    <citation type="journal article" date="2019" name="Commun. Biol.">
        <title>The bagworm genome reveals a unique fibroin gene that provides high tensile strength.</title>
        <authorList>
            <person name="Kono N."/>
            <person name="Nakamura H."/>
            <person name="Ohtoshi R."/>
            <person name="Tomita M."/>
            <person name="Numata K."/>
            <person name="Arakawa K."/>
        </authorList>
    </citation>
    <scope>NUCLEOTIDE SEQUENCE [LARGE SCALE GENOMIC DNA]</scope>
</reference>
<evidence type="ECO:0000313" key="2">
    <source>
        <dbReference type="Proteomes" id="UP000299102"/>
    </source>
</evidence>
<dbReference type="Proteomes" id="UP000299102">
    <property type="component" value="Unassembled WGS sequence"/>
</dbReference>